<evidence type="ECO:0000313" key="2">
    <source>
        <dbReference type="EMBL" id="RLQ21226.1"/>
    </source>
</evidence>
<name>A0A3L7DVU1_9GAMM</name>
<proteinExistence type="predicted"/>
<organism evidence="2 3">
    <name type="scientific">Seongchinamella sediminis</name>
    <dbReference type="NCBI Taxonomy" id="2283635"/>
    <lineage>
        <taxon>Bacteria</taxon>
        <taxon>Pseudomonadati</taxon>
        <taxon>Pseudomonadota</taxon>
        <taxon>Gammaproteobacteria</taxon>
        <taxon>Cellvibrionales</taxon>
        <taxon>Halieaceae</taxon>
        <taxon>Seongchinamella</taxon>
    </lineage>
</organism>
<evidence type="ECO:0000313" key="3">
    <source>
        <dbReference type="Proteomes" id="UP000265509"/>
    </source>
</evidence>
<feature type="transmembrane region" description="Helical" evidence="1">
    <location>
        <begin position="6"/>
        <end position="27"/>
    </location>
</feature>
<evidence type="ECO:0000256" key="1">
    <source>
        <dbReference type="SAM" id="Phobius"/>
    </source>
</evidence>
<dbReference type="AlphaFoldDB" id="A0A3L7DVU1"/>
<keyword evidence="1" id="KW-1133">Transmembrane helix</keyword>
<keyword evidence="1" id="KW-0472">Membrane</keyword>
<comment type="caution">
    <text evidence="2">The sequence shown here is derived from an EMBL/GenBank/DDBJ whole genome shotgun (WGS) entry which is preliminary data.</text>
</comment>
<sequence>MDWEAAGALGEIIGATAVVVSLLYLGIQIRAQTRQSRIAAMHEISAGFREVIGVFQSENMAKLFIRSKDSLEELA</sequence>
<dbReference type="Proteomes" id="UP000265509">
    <property type="component" value="Unassembled WGS sequence"/>
</dbReference>
<gene>
    <name evidence="2" type="ORF">DWB85_13015</name>
</gene>
<dbReference type="EMBL" id="QRAN01000014">
    <property type="protein sequence ID" value="RLQ21226.1"/>
    <property type="molecule type" value="Genomic_DNA"/>
</dbReference>
<reference evidence="2 3" key="1">
    <citation type="submission" date="2018-07" db="EMBL/GenBank/DDBJ databases">
        <title>Halioglobus sp. genome submission.</title>
        <authorList>
            <person name="Ye M.-Q."/>
            <person name="Du Z.-J."/>
        </authorList>
    </citation>
    <scope>NUCLEOTIDE SEQUENCE [LARGE SCALE GENOMIC DNA]</scope>
    <source>
        <strain evidence="2 3">U0301</strain>
    </source>
</reference>
<keyword evidence="1" id="KW-0812">Transmembrane</keyword>
<protein>
    <submittedName>
        <fullName evidence="2">Uncharacterized protein</fullName>
    </submittedName>
</protein>
<accession>A0A3L7DVU1</accession>
<keyword evidence="3" id="KW-1185">Reference proteome</keyword>